<comment type="caution">
    <text evidence="2">The sequence shown here is derived from an EMBL/GenBank/DDBJ whole genome shotgun (WGS) entry which is preliminary data.</text>
</comment>
<keyword evidence="3" id="KW-1185">Reference proteome</keyword>
<dbReference type="Proteomes" id="UP001259832">
    <property type="component" value="Unassembled WGS sequence"/>
</dbReference>
<protein>
    <submittedName>
        <fullName evidence="2">Uncharacterized protein</fullName>
    </submittedName>
</protein>
<proteinExistence type="predicted"/>
<feature type="region of interest" description="Disordered" evidence="1">
    <location>
        <begin position="16"/>
        <end position="42"/>
    </location>
</feature>
<organism evidence="2 3">
    <name type="scientific">Phytophthora citrophthora</name>
    <dbReference type="NCBI Taxonomy" id="4793"/>
    <lineage>
        <taxon>Eukaryota</taxon>
        <taxon>Sar</taxon>
        <taxon>Stramenopiles</taxon>
        <taxon>Oomycota</taxon>
        <taxon>Peronosporomycetes</taxon>
        <taxon>Peronosporales</taxon>
        <taxon>Peronosporaceae</taxon>
        <taxon>Phytophthora</taxon>
    </lineage>
</organism>
<dbReference type="EMBL" id="JASMQC010000037">
    <property type="protein sequence ID" value="KAK1930805.1"/>
    <property type="molecule type" value="Genomic_DNA"/>
</dbReference>
<accession>A0AAD9G371</accession>
<evidence type="ECO:0000313" key="3">
    <source>
        <dbReference type="Proteomes" id="UP001259832"/>
    </source>
</evidence>
<gene>
    <name evidence="2" type="ORF">P3T76_013762</name>
</gene>
<reference evidence="2" key="1">
    <citation type="submission" date="2023-08" db="EMBL/GenBank/DDBJ databases">
        <title>Reference Genome Resource for the Citrus Pathogen Phytophthora citrophthora.</title>
        <authorList>
            <person name="Moller H."/>
            <person name="Coetzee B."/>
            <person name="Rose L.J."/>
            <person name="Van Niekerk J.M."/>
        </authorList>
    </citation>
    <scope>NUCLEOTIDE SEQUENCE</scope>
    <source>
        <strain evidence="2">STE-U-9442</strain>
    </source>
</reference>
<sequence>MEVEYTFGHSVDVDGDEWIDLGPMPEESQEDDDCNNPFSSSSIQALGATTTVEPVVEPEPEVFEKTVEEKTIPAPVYASRSKATRSKEVCKQRLLKMTCFANIRCEFFRP</sequence>
<dbReference type="AlphaFoldDB" id="A0AAD9G371"/>
<evidence type="ECO:0000313" key="2">
    <source>
        <dbReference type="EMBL" id="KAK1930805.1"/>
    </source>
</evidence>
<name>A0AAD9G371_9STRA</name>
<evidence type="ECO:0000256" key="1">
    <source>
        <dbReference type="SAM" id="MobiDB-lite"/>
    </source>
</evidence>